<name>E6QSD8_9ZZZZ</name>
<accession>E6QSD8</accession>
<protein>
    <submittedName>
        <fullName evidence="1">Uncharacterized protein</fullName>
    </submittedName>
</protein>
<reference evidence="1" key="1">
    <citation type="submission" date="2009-10" db="EMBL/GenBank/DDBJ databases">
        <title>Diversity of trophic interactions inside an arsenic-rich microbial ecosystem.</title>
        <authorList>
            <person name="Bertin P.N."/>
            <person name="Heinrich-Salmeron A."/>
            <person name="Pelletier E."/>
            <person name="Goulhen-Chollet F."/>
            <person name="Arsene-Ploetze F."/>
            <person name="Gallien S."/>
            <person name="Calteau A."/>
            <person name="Vallenet D."/>
            <person name="Casiot C."/>
            <person name="Chane-Woon-Ming B."/>
            <person name="Giloteaux L."/>
            <person name="Barakat M."/>
            <person name="Bonnefoy V."/>
            <person name="Bruneel O."/>
            <person name="Chandler M."/>
            <person name="Cleiss J."/>
            <person name="Duran R."/>
            <person name="Elbaz-Poulichet F."/>
            <person name="Fonknechten N."/>
            <person name="Lauga B."/>
            <person name="Mornico D."/>
            <person name="Ortet P."/>
            <person name="Schaeffer C."/>
            <person name="Siguier P."/>
            <person name="Alexander Thil Smith A."/>
            <person name="Van Dorsselaer A."/>
            <person name="Weissenbach J."/>
            <person name="Medigue C."/>
            <person name="Le Paslier D."/>
        </authorList>
    </citation>
    <scope>NUCLEOTIDE SEQUENCE</scope>
</reference>
<sequence>MRDQAEIFGSFSLPRWGEGWGEGPAVLIQYGWILILIRPVNSLVGYAKNNIKIKAESQSSRWGEGWEAKEAKIRAESPSPRWGAGWGEGPAVLIQHGGS</sequence>
<evidence type="ECO:0000313" key="1">
    <source>
        <dbReference type="EMBL" id="CBI10160.1"/>
    </source>
</evidence>
<organism evidence="1">
    <name type="scientific">mine drainage metagenome</name>
    <dbReference type="NCBI Taxonomy" id="410659"/>
    <lineage>
        <taxon>unclassified sequences</taxon>
        <taxon>metagenomes</taxon>
        <taxon>ecological metagenomes</taxon>
    </lineage>
</organism>
<proteinExistence type="predicted"/>
<comment type="caution">
    <text evidence="1">The sequence shown here is derived from an EMBL/GenBank/DDBJ whole genome shotgun (WGS) entry which is preliminary data.</text>
</comment>
<dbReference type="AlphaFoldDB" id="E6QSD8"/>
<dbReference type="EMBL" id="CABR01000074">
    <property type="protein sequence ID" value="CBI10160.1"/>
    <property type="molecule type" value="Genomic_DNA"/>
</dbReference>
<gene>
    <name evidence="1" type="ORF">CARN7_0925</name>
</gene>